<reference evidence="5 6" key="1">
    <citation type="submission" date="2023-08" db="EMBL/GenBank/DDBJ databases">
        <title>Black Yeasts Isolated from many extreme environments.</title>
        <authorList>
            <person name="Coleine C."/>
            <person name="Stajich J.E."/>
            <person name="Selbmann L."/>
        </authorList>
    </citation>
    <scope>NUCLEOTIDE SEQUENCE [LARGE SCALE GENOMIC DNA]</scope>
    <source>
        <strain evidence="5 6">CCFEE 6328</strain>
    </source>
</reference>
<evidence type="ECO:0000256" key="3">
    <source>
        <dbReference type="ARBA" id="ARBA00023002"/>
    </source>
</evidence>
<comment type="similarity">
    <text evidence="1 4">Belongs to the short-chain dehydrogenases/reductases (SDR) family.</text>
</comment>
<evidence type="ECO:0000313" key="6">
    <source>
        <dbReference type="Proteomes" id="UP001345691"/>
    </source>
</evidence>
<dbReference type="PRINTS" id="PR00081">
    <property type="entry name" value="GDHRDH"/>
</dbReference>
<dbReference type="PANTHER" id="PTHR45024:SF2">
    <property type="entry name" value="SCP2 DOMAIN-CONTAINING PROTEIN"/>
    <property type="match status" value="1"/>
</dbReference>
<sequence length="310" mass="33362">MPGEEIRFDGKVAIVTGAGGGMGLGHANLLASRGASLVVVDINQRTADAAAQNVIAKHGKATAIAADVSNRQSCEIIVATTLQQYGRLDILVNNAGYAEFRPFQDITAEEQARMLGVHFTGAWFLSQAAWPHMIKQKSGRIIMISSASLFGVSNMQHYTAAKSALLGLGINLAYEGKPHGIHVNILDQVGGTGMTTAMHDGDVKSFIQQRLPAEAPANVLAYLCHDSCSASGEFLQAGGKGFGRYFFGAIPGYWSEEKLTPEIVREHFETLYDYSDYRTIENTSTAMQLIAMRQGVSSMGDIENGTKVRD</sequence>
<keyword evidence="3" id="KW-0560">Oxidoreductase</keyword>
<keyword evidence="6" id="KW-1185">Reference proteome</keyword>
<evidence type="ECO:0000256" key="2">
    <source>
        <dbReference type="ARBA" id="ARBA00022857"/>
    </source>
</evidence>
<dbReference type="Pfam" id="PF00106">
    <property type="entry name" value="adh_short"/>
    <property type="match status" value="1"/>
</dbReference>
<evidence type="ECO:0000256" key="1">
    <source>
        <dbReference type="ARBA" id="ARBA00006484"/>
    </source>
</evidence>
<dbReference type="SUPFAM" id="SSF51735">
    <property type="entry name" value="NAD(P)-binding Rossmann-fold domains"/>
    <property type="match status" value="1"/>
</dbReference>
<dbReference type="InterPro" id="IPR036291">
    <property type="entry name" value="NAD(P)-bd_dom_sf"/>
</dbReference>
<name>A0ABR0IW52_9EURO</name>
<accession>A0ABR0IW52</accession>
<dbReference type="Proteomes" id="UP001345691">
    <property type="component" value="Unassembled WGS sequence"/>
</dbReference>
<keyword evidence="2" id="KW-0521">NADP</keyword>
<dbReference type="InterPro" id="IPR002347">
    <property type="entry name" value="SDR_fam"/>
</dbReference>
<dbReference type="EMBL" id="JAVRRF010000062">
    <property type="protein sequence ID" value="KAK5048385.1"/>
    <property type="molecule type" value="Genomic_DNA"/>
</dbReference>
<protein>
    <submittedName>
        <fullName evidence="5">Bifunctional hydroxyacyl-CoA dehydrogenase/enoyl-CoA hydratase fox2</fullName>
    </submittedName>
</protein>
<dbReference type="Gene3D" id="3.40.50.720">
    <property type="entry name" value="NAD(P)-binding Rossmann-like Domain"/>
    <property type="match status" value="1"/>
</dbReference>
<evidence type="ECO:0000256" key="4">
    <source>
        <dbReference type="RuleBase" id="RU000363"/>
    </source>
</evidence>
<dbReference type="PROSITE" id="PS00061">
    <property type="entry name" value="ADH_SHORT"/>
    <property type="match status" value="1"/>
</dbReference>
<dbReference type="PANTHER" id="PTHR45024">
    <property type="entry name" value="DEHYDROGENASES, SHORT CHAIN"/>
    <property type="match status" value="1"/>
</dbReference>
<dbReference type="InterPro" id="IPR020904">
    <property type="entry name" value="Sc_DH/Rdtase_CS"/>
</dbReference>
<dbReference type="InterPro" id="IPR051687">
    <property type="entry name" value="Peroxisomal_Beta-Oxidation"/>
</dbReference>
<evidence type="ECO:0000313" key="5">
    <source>
        <dbReference type="EMBL" id="KAK5048385.1"/>
    </source>
</evidence>
<dbReference type="PRINTS" id="PR00080">
    <property type="entry name" value="SDRFAMILY"/>
</dbReference>
<comment type="caution">
    <text evidence="5">The sequence shown here is derived from an EMBL/GenBank/DDBJ whole genome shotgun (WGS) entry which is preliminary data.</text>
</comment>
<organism evidence="5 6">
    <name type="scientific">Exophiala sideris</name>
    <dbReference type="NCBI Taxonomy" id="1016849"/>
    <lineage>
        <taxon>Eukaryota</taxon>
        <taxon>Fungi</taxon>
        <taxon>Dikarya</taxon>
        <taxon>Ascomycota</taxon>
        <taxon>Pezizomycotina</taxon>
        <taxon>Eurotiomycetes</taxon>
        <taxon>Chaetothyriomycetidae</taxon>
        <taxon>Chaetothyriales</taxon>
        <taxon>Herpotrichiellaceae</taxon>
        <taxon>Exophiala</taxon>
    </lineage>
</organism>
<gene>
    <name evidence="5" type="primary">FOX2_2</name>
    <name evidence="5" type="ORF">LTR69_011411</name>
</gene>
<proteinExistence type="inferred from homology"/>